<comment type="function">
    <text evidence="6">Nucleoside triphosphate pyrophosphatase that hydrolyzes dTTP and UTP. May have a dual role in cell division arrest and in preventing the incorporation of modified nucleotides into cellular nucleic acids.</text>
</comment>
<dbReference type="EMBL" id="SOAZ01000008">
    <property type="protein sequence ID" value="TDT61194.1"/>
    <property type="molecule type" value="Genomic_DNA"/>
</dbReference>
<dbReference type="Gene3D" id="3.90.950.10">
    <property type="match status" value="1"/>
</dbReference>
<dbReference type="PIRSF" id="PIRSF006305">
    <property type="entry name" value="Maf"/>
    <property type="match status" value="1"/>
</dbReference>
<feature type="site" description="Important for substrate specificity" evidence="6">
    <location>
        <position position="12"/>
    </location>
</feature>
<sequence length="199" mass="22188">MKRLILASSSPRRIEILKNLGLEFEVIPSNFEESLVDDQPQRLVCKLAESKAKDVISKAPSDSIIIAADTVVVKDKRIFGKPKSQNEAYEMLRELSGSSHKVVTGICIVDNINELEVADYEETTVYFKELSDDEIWNYIKTGEPIDKAGAYGIQSLGGLFVKKIDGCYFNVMGLPVYKLYTMMGELGINILTEVVKNGK</sequence>
<proteinExistence type="inferred from homology"/>
<evidence type="ECO:0000256" key="1">
    <source>
        <dbReference type="ARBA" id="ARBA00001968"/>
    </source>
</evidence>
<accession>A0A4R7KR80</accession>
<dbReference type="PANTHER" id="PTHR43213">
    <property type="entry name" value="BIFUNCTIONAL DTTP/UTP PYROPHOSPHATASE/METHYLTRANSFERASE PROTEIN-RELATED"/>
    <property type="match status" value="1"/>
</dbReference>
<feature type="active site" description="Proton acceptor" evidence="6">
    <location>
        <position position="69"/>
    </location>
</feature>
<keyword evidence="3 6" id="KW-0963">Cytoplasm</keyword>
<dbReference type="OrthoDB" id="9807767at2"/>
<dbReference type="NCBIfam" id="TIGR00172">
    <property type="entry name" value="maf"/>
    <property type="match status" value="1"/>
</dbReference>
<comment type="caution">
    <text evidence="7">The sequence shown here is derived from an EMBL/GenBank/DDBJ whole genome shotgun (WGS) entry which is preliminary data.</text>
</comment>
<evidence type="ECO:0000256" key="4">
    <source>
        <dbReference type="ARBA" id="ARBA00022801"/>
    </source>
</evidence>
<dbReference type="HAMAP" id="MF_00528">
    <property type="entry name" value="Maf"/>
    <property type="match status" value="1"/>
</dbReference>
<evidence type="ECO:0000256" key="2">
    <source>
        <dbReference type="ARBA" id="ARBA00004496"/>
    </source>
</evidence>
<evidence type="ECO:0000313" key="7">
    <source>
        <dbReference type="EMBL" id="TDT61194.1"/>
    </source>
</evidence>
<dbReference type="CDD" id="cd00555">
    <property type="entry name" value="Maf"/>
    <property type="match status" value="1"/>
</dbReference>
<dbReference type="SUPFAM" id="SSF52972">
    <property type="entry name" value="ITPase-like"/>
    <property type="match status" value="1"/>
</dbReference>
<dbReference type="PANTHER" id="PTHR43213:SF5">
    <property type="entry name" value="BIFUNCTIONAL DTTP_UTP PYROPHOSPHATASE_METHYLTRANSFERASE PROTEIN-RELATED"/>
    <property type="match status" value="1"/>
</dbReference>
<protein>
    <recommendedName>
        <fullName evidence="6">dTTP/UTP pyrophosphatase</fullName>
        <shortName evidence="6">dTTPase/UTPase</shortName>
        <ecNumber evidence="6">3.6.1.9</ecNumber>
    </recommendedName>
    <alternativeName>
        <fullName evidence="6">Nucleoside triphosphate pyrophosphatase</fullName>
    </alternativeName>
    <alternativeName>
        <fullName evidence="6">Nucleotide pyrophosphatase</fullName>
        <shortName evidence="6">Nucleotide PPase</shortName>
    </alternativeName>
</protein>
<dbReference type="GO" id="GO:0036218">
    <property type="term" value="F:dTTP diphosphatase activity"/>
    <property type="evidence" value="ECO:0007669"/>
    <property type="project" value="RHEA"/>
</dbReference>
<evidence type="ECO:0000256" key="6">
    <source>
        <dbReference type="HAMAP-Rule" id="MF_00528"/>
    </source>
</evidence>
<evidence type="ECO:0000313" key="8">
    <source>
        <dbReference type="Proteomes" id="UP000295325"/>
    </source>
</evidence>
<dbReference type="RefSeq" id="WP_133627935.1">
    <property type="nucleotide sequence ID" value="NZ_SOAZ01000008.1"/>
</dbReference>
<comment type="subcellular location">
    <subcellularLocation>
        <location evidence="2 6">Cytoplasm</location>
    </subcellularLocation>
</comment>
<dbReference type="InterPro" id="IPR003697">
    <property type="entry name" value="Maf-like"/>
</dbReference>
<dbReference type="GO" id="GO:0009117">
    <property type="term" value="P:nucleotide metabolic process"/>
    <property type="evidence" value="ECO:0007669"/>
    <property type="project" value="UniProtKB-KW"/>
</dbReference>
<dbReference type="Proteomes" id="UP000295325">
    <property type="component" value="Unassembled WGS sequence"/>
</dbReference>
<keyword evidence="4 6" id="KW-0378">Hydrolase</keyword>
<keyword evidence="5 6" id="KW-0546">Nucleotide metabolism</keyword>
<comment type="catalytic activity">
    <reaction evidence="6">
        <text>UTP + H2O = UMP + diphosphate + H(+)</text>
        <dbReference type="Rhea" id="RHEA:29395"/>
        <dbReference type="ChEBI" id="CHEBI:15377"/>
        <dbReference type="ChEBI" id="CHEBI:15378"/>
        <dbReference type="ChEBI" id="CHEBI:33019"/>
        <dbReference type="ChEBI" id="CHEBI:46398"/>
        <dbReference type="ChEBI" id="CHEBI:57865"/>
        <dbReference type="EC" id="3.6.1.9"/>
    </reaction>
</comment>
<name>A0A4R7KR80_9CLOT</name>
<feature type="site" description="Important for substrate specificity" evidence="6">
    <location>
        <position position="70"/>
    </location>
</feature>
<comment type="caution">
    <text evidence="6">Lacks conserved residue(s) required for the propagation of feature annotation.</text>
</comment>
<evidence type="ECO:0000256" key="5">
    <source>
        <dbReference type="ARBA" id="ARBA00023080"/>
    </source>
</evidence>
<evidence type="ECO:0000256" key="3">
    <source>
        <dbReference type="ARBA" id="ARBA00022490"/>
    </source>
</evidence>
<reference evidence="7 8" key="1">
    <citation type="submission" date="2019-03" db="EMBL/GenBank/DDBJ databases">
        <title>Genomic Encyclopedia of Type Strains, Phase IV (KMG-IV): sequencing the most valuable type-strain genomes for metagenomic binning, comparative biology and taxonomic classification.</title>
        <authorList>
            <person name="Goeker M."/>
        </authorList>
    </citation>
    <scope>NUCLEOTIDE SEQUENCE [LARGE SCALE GENOMIC DNA]</scope>
    <source>
        <strain evidence="7 8">DSM 24455</strain>
    </source>
</reference>
<dbReference type="GO" id="GO:0005737">
    <property type="term" value="C:cytoplasm"/>
    <property type="evidence" value="ECO:0007669"/>
    <property type="project" value="UniProtKB-SubCell"/>
</dbReference>
<keyword evidence="8" id="KW-1185">Reference proteome</keyword>
<dbReference type="EC" id="3.6.1.9" evidence="6"/>
<comment type="similarity">
    <text evidence="6">Belongs to the Maf family. YhdE subfamily.</text>
</comment>
<feature type="site" description="Important for substrate specificity" evidence="6">
    <location>
        <position position="154"/>
    </location>
</feature>
<comment type="cofactor">
    <cofactor evidence="1 6">
        <name>a divalent metal cation</name>
        <dbReference type="ChEBI" id="CHEBI:60240"/>
    </cofactor>
</comment>
<dbReference type="FunFam" id="3.90.950.10:FF:000005">
    <property type="entry name" value="7-methyl-GTP pyrophosphatase"/>
    <property type="match status" value="1"/>
</dbReference>
<dbReference type="Pfam" id="PF02545">
    <property type="entry name" value="Maf"/>
    <property type="match status" value="1"/>
</dbReference>
<dbReference type="InterPro" id="IPR029001">
    <property type="entry name" value="ITPase-like_fam"/>
</dbReference>
<comment type="catalytic activity">
    <reaction evidence="6">
        <text>dTTP + H2O = dTMP + diphosphate + H(+)</text>
        <dbReference type="Rhea" id="RHEA:28534"/>
        <dbReference type="ChEBI" id="CHEBI:15377"/>
        <dbReference type="ChEBI" id="CHEBI:15378"/>
        <dbReference type="ChEBI" id="CHEBI:33019"/>
        <dbReference type="ChEBI" id="CHEBI:37568"/>
        <dbReference type="ChEBI" id="CHEBI:63528"/>
        <dbReference type="EC" id="3.6.1.9"/>
    </reaction>
</comment>
<gene>
    <name evidence="7" type="ORF">EDD71_10896</name>
</gene>
<organism evidence="7 8">
    <name type="scientific">Fonticella tunisiensis</name>
    <dbReference type="NCBI Taxonomy" id="1096341"/>
    <lineage>
        <taxon>Bacteria</taxon>
        <taxon>Bacillati</taxon>
        <taxon>Bacillota</taxon>
        <taxon>Clostridia</taxon>
        <taxon>Eubacteriales</taxon>
        <taxon>Clostridiaceae</taxon>
        <taxon>Fonticella</taxon>
    </lineage>
</organism>
<dbReference type="AlphaFoldDB" id="A0A4R7KR80"/>
<dbReference type="GO" id="GO:0036221">
    <property type="term" value="F:UTP diphosphatase activity"/>
    <property type="evidence" value="ECO:0007669"/>
    <property type="project" value="RHEA"/>
</dbReference>